<dbReference type="OrthoDB" id="6706523at2"/>
<dbReference type="RefSeq" id="WP_126420212.1">
    <property type="nucleotide sequence ID" value="NZ_AP018827.1"/>
</dbReference>
<dbReference type="GO" id="GO:0005509">
    <property type="term" value="F:calcium ion binding"/>
    <property type="evidence" value="ECO:0007669"/>
    <property type="project" value="InterPro"/>
</dbReference>
<dbReference type="Gene3D" id="1.10.238.10">
    <property type="entry name" value="EF-hand"/>
    <property type="match status" value="2"/>
</dbReference>
<protein>
    <recommendedName>
        <fullName evidence="2">EF-hand domain-containing protein</fullName>
    </recommendedName>
</protein>
<dbReference type="InterPro" id="IPR002048">
    <property type="entry name" value="EF_hand_dom"/>
</dbReference>
<dbReference type="Pfam" id="PF13202">
    <property type="entry name" value="EF-hand_5"/>
    <property type="match status" value="1"/>
</dbReference>
<feature type="chain" id="PRO_5018158151" description="EF-hand domain-containing protein" evidence="1">
    <location>
        <begin position="20"/>
        <end position="162"/>
    </location>
</feature>
<sequence length="162" mass="17781">MKTSLLITALIAVSAPALAASHSTSTFIEEQDLNGDGKVSLEEFKAGRAIEFRKADFNEDGSLSEAEYIGEYEGRLMAKLSRIGDPEKRLEEQQRQMRQAKVRFGVLDTDKNGAISQAEHLASGLRMFDLHDRNNDGVVDHKDVVLAEDAAKSGKTGEFVNP</sequence>
<keyword evidence="1" id="KW-0732">Signal</keyword>
<evidence type="ECO:0000313" key="4">
    <source>
        <dbReference type="Proteomes" id="UP000278756"/>
    </source>
</evidence>
<dbReference type="SUPFAM" id="SSF47473">
    <property type="entry name" value="EF-hand"/>
    <property type="match status" value="1"/>
</dbReference>
<evidence type="ECO:0000313" key="3">
    <source>
        <dbReference type="EMBL" id="BBF79997.1"/>
    </source>
</evidence>
<evidence type="ECO:0000256" key="1">
    <source>
        <dbReference type="SAM" id="SignalP"/>
    </source>
</evidence>
<dbReference type="InterPro" id="IPR011992">
    <property type="entry name" value="EF-hand-dom_pair"/>
</dbReference>
<evidence type="ECO:0000259" key="2">
    <source>
        <dbReference type="Pfam" id="PF13202"/>
    </source>
</evidence>
<name>A0A3G9G024_9CAUL</name>
<reference evidence="4" key="1">
    <citation type="journal article" date="2017" name="Biotechnol. Biofuels">
        <title>Evaluation of environmental bacterial communities as a factor affecting the growth of duckweed Lemna minor.</title>
        <authorList>
            <person name="Ishizawa H."/>
            <person name="Kuroda M."/>
            <person name="Morikawa M."/>
            <person name="Ike M."/>
        </authorList>
    </citation>
    <scope>NUCLEOTIDE SEQUENCE [LARGE SCALE GENOMIC DNA]</scope>
    <source>
        <strain evidence="4">M6</strain>
    </source>
</reference>
<feature type="signal peptide" evidence="1">
    <location>
        <begin position="1"/>
        <end position="19"/>
    </location>
</feature>
<reference evidence="4" key="2">
    <citation type="journal article" date="2017" name="Plant Physiol. Biochem.">
        <title>Differential oxidative and antioxidative response of duckweed Lemna minor toward plant growth promoting/inhibiting bacteria.</title>
        <authorList>
            <person name="Ishizawa H."/>
            <person name="Kuroda M."/>
            <person name="Morikawa M."/>
            <person name="Ike M."/>
        </authorList>
    </citation>
    <scope>NUCLEOTIDE SEQUENCE [LARGE SCALE GENOMIC DNA]</scope>
    <source>
        <strain evidence="4">M6</strain>
    </source>
</reference>
<gene>
    <name evidence="3" type="ORF">EM6_0575</name>
</gene>
<dbReference type="Proteomes" id="UP000278756">
    <property type="component" value="Chromosome 1"/>
</dbReference>
<feature type="domain" description="EF-hand" evidence="2">
    <location>
        <begin position="32"/>
        <end position="46"/>
    </location>
</feature>
<organism evidence="3 4">
    <name type="scientific">Asticcacaulis excentricus</name>
    <dbReference type="NCBI Taxonomy" id="78587"/>
    <lineage>
        <taxon>Bacteria</taxon>
        <taxon>Pseudomonadati</taxon>
        <taxon>Pseudomonadota</taxon>
        <taxon>Alphaproteobacteria</taxon>
        <taxon>Caulobacterales</taxon>
        <taxon>Caulobacteraceae</taxon>
        <taxon>Asticcacaulis</taxon>
    </lineage>
</organism>
<dbReference type="AlphaFoldDB" id="A0A3G9G024"/>
<dbReference type="EMBL" id="AP018827">
    <property type="protein sequence ID" value="BBF79997.1"/>
    <property type="molecule type" value="Genomic_DNA"/>
</dbReference>
<dbReference type="PROSITE" id="PS00018">
    <property type="entry name" value="EF_HAND_1"/>
    <property type="match status" value="1"/>
</dbReference>
<dbReference type="InterPro" id="IPR018247">
    <property type="entry name" value="EF_Hand_1_Ca_BS"/>
</dbReference>
<accession>A0A3G9G024</accession>
<proteinExistence type="predicted"/>